<evidence type="ECO:0000313" key="2">
    <source>
        <dbReference type="EMBL" id="ADD08819.1"/>
    </source>
</evidence>
<dbReference type="AlphaFoldDB" id="D3T9P0"/>
<dbReference type="Proteomes" id="UP000001400">
    <property type="component" value="Chromosome"/>
</dbReference>
<sequence length="765" mass="89784">MENQKVIDDIEEAIEKLMTHELFNEAFQNEMLPKLNTFKNDKEYVYSTYGEKFRDVNSLDDNTLKNLISNFLNNSENRHWTGMQWQKNKIIKNIDKLRKALVYAVEHHTDDDPIPMLKEFEKVPGISYGISTPILHVMYPERFCPLNEKTYNALIITGVYNTLNLSTTNRGTPKKDGIKDYPKINEFSKKLVEKIREKYNLDETFSLWEVDALWHFINEAKKKSASGCYLEIIKVPRKRATIDVYKETLIGKYLWCPNTKEYVNGEKGVMEKVKPEDIIIHDWDGIIYGYSIVEKEPESVSKEDLIKIFENERFLNDSYKEAIEKYTSKNIKGFYIVKLKNFSRFEKEFRYSEVEGLPEQQNLQRLRGKYLLELDKDVCEYFGIMQDGPPKEIQFEKEIGTLLNAKNQVILYGPPGTGKTWIARNYALNGVGENNDRVAFVTFHPSFSYEDFVESIKPNADEDELRFRIEEGIFKRIARNAYNALLEYAGVHVSKRWDANGELPDLEDEERNKVKDVLDKEDFPKFYIIIDEINRGDVSKIFGELITLLEKDKRLFMENEMIVRLPYSKKKFGVPPNLYIIGTMNTADRSIALMDVALRRRFAFLEIMPSYTVLLKYLGISNVNKEDDAVKEIKDWKGDDLRDIKKLAIKALYTINEEIKKNYDRDHQIGHSYYLQLKDATTEDELKSKLKYIWLYEILPLLQEYFYGSNENLEKILYPCNKSGNVENDVIGCYKRDIMREDKSWSVAKFFDAIINHKKPSEKNE</sequence>
<dbReference type="InterPro" id="IPR052934">
    <property type="entry name" value="Methyl-DNA_Rec/Restrict_Enz"/>
</dbReference>
<dbReference type="REBASE" id="24498">
    <property type="entry name" value="AboTMcrBCP"/>
</dbReference>
<dbReference type="EMBL" id="CP001941">
    <property type="protein sequence ID" value="ADD08819.1"/>
    <property type="molecule type" value="Genomic_DNA"/>
</dbReference>
<evidence type="ECO:0000259" key="1">
    <source>
        <dbReference type="SMART" id="SM00382"/>
    </source>
</evidence>
<dbReference type="GeneID" id="8827967"/>
<dbReference type="KEGG" id="abi:Aboo_1010"/>
<organism evidence="2 3">
    <name type="scientific">Aciduliprofundum boonei (strain DSM 19572 / T469)</name>
    <dbReference type="NCBI Taxonomy" id="439481"/>
    <lineage>
        <taxon>Archaea</taxon>
        <taxon>Methanobacteriati</taxon>
        <taxon>Thermoplasmatota</taxon>
        <taxon>DHVE2 group</taxon>
        <taxon>Candidatus Aciduliprofundum</taxon>
    </lineage>
</organism>
<dbReference type="PANTHER" id="PTHR37291">
    <property type="entry name" value="5-METHYLCYTOSINE-SPECIFIC RESTRICTION ENZYME B"/>
    <property type="match status" value="1"/>
</dbReference>
<dbReference type="Gene3D" id="3.40.50.300">
    <property type="entry name" value="P-loop containing nucleotide triphosphate hydrolases"/>
    <property type="match status" value="1"/>
</dbReference>
<feature type="domain" description="AAA+ ATPase" evidence="1">
    <location>
        <begin position="405"/>
        <end position="612"/>
    </location>
</feature>
<dbReference type="InterPro" id="IPR003593">
    <property type="entry name" value="AAA+_ATPase"/>
</dbReference>
<proteinExistence type="predicted"/>
<dbReference type="HOGENOM" id="CLU_364739_0_0_2"/>
<reference evidence="2" key="1">
    <citation type="submission" date="2010-02" db="EMBL/GenBank/DDBJ databases">
        <title>Complete sequence of Aciduliprofundum boonei T469.</title>
        <authorList>
            <consortium name="US DOE Joint Genome Institute"/>
            <person name="Lucas S."/>
            <person name="Copeland A."/>
            <person name="Lapidus A."/>
            <person name="Cheng J.-F."/>
            <person name="Bruce D."/>
            <person name="Goodwin L."/>
            <person name="Pitluck S."/>
            <person name="Saunders E."/>
            <person name="Detter J.C."/>
            <person name="Han C."/>
            <person name="Tapia R."/>
            <person name="Land M."/>
            <person name="Hauser L."/>
            <person name="Kyrpides N."/>
            <person name="Mikhailova N."/>
            <person name="Flores G."/>
            <person name="Reysenbach A.-L."/>
            <person name="Woyke T."/>
        </authorList>
    </citation>
    <scope>NUCLEOTIDE SEQUENCE</scope>
    <source>
        <strain evidence="2">T469</strain>
    </source>
</reference>
<evidence type="ECO:0000313" key="3">
    <source>
        <dbReference type="Proteomes" id="UP000001400"/>
    </source>
</evidence>
<protein>
    <submittedName>
        <fullName evidence="2">ATPase associated with various cellular activities AAA_5</fullName>
    </submittedName>
</protein>
<dbReference type="Pfam" id="PF07728">
    <property type="entry name" value="AAA_5"/>
    <property type="match status" value="1"/>
</dbReference>
<dbReference type="SUPFAM" id="SSF52540">
    <property type="entry name" value="P-loop containing nucleoside triphosphate hydrolases"/>
    <property type="match status" value="1"/>
</dbReference>
<dbReference type="InterPro" id="IPR011704">
    <property type="entry name" value="ATPase_dyneun-rel_AAA"/>
</dbReference>
<dbReference type="GO" id="GO:0016887">
    <property type="term" value="F:ATP hydrolysis activity"/>
    <property type="evidence" value="ECO:0007669"/>
    <property type="project" value="InterPro"/>
</dbReference>
<gene>
    <name evidence="2" type="ordered locus">Aboo_1010</name>
</gene>
<name>D3T9P0_ACIB4</name>
<dbReference type="SMART" id="SM00382">
    <property type="entry name" value="AAA"/>
    <property type="match status" value="1"/>
</dbReference>
<dbReference type="GO" id="GO:0005524">
    <property type="term" value="F:ATP binding"/>
    <property type="evidence" value="ECO:0007669"/>
    <property type="project" value="InterPro"/>
</dbReference>
<dbReference type="PANTHER" id="PTHR37291:SF1">
    <property type="entry name" value="TYPE IV METHYL-DIRECTED RESTRICTION ENZYME ECOKMCRB SUBUNIT"/>
    <property type="match status" value="1"/>
</dbReference>
<keyword evidence="3" id="KW-1185">Reference proteome</keyword>
<dbReference type="InterPro" id="IPR027417">
    <property type="entry name" value="P-loop_NTPase"/>
</dbReference>
<accession>D3T9P0</accession>
<dbReference type="RefSeq" id="WP_012997298.1">
    <property type="nucleotide sequence ID" value="NC_013926.1"/>
</dbReference>